<feature type="non-terminal residue" evidence="1">
    <location>
        <position position="163"/>
    </location>
</feature>
<protein>
    <submittedName>
        <fullName evidence="1">Uncharacterized protein</fullName>
    </submittedName>
</protein>
<keyword evidence="2" id="KW-1185">Reference proteome</keyword>
<accession>A0ACC3DFN9</accession>
<reference evidence="1" key="1">
    <citation type="submission" date="2024-09" db="EMBL/GenBank/DDBJ databases">
        <title>Black Yeasts Isolated from many extreme environments.</title>
        <authorList>
            <person name="Coleine C."/>
            <person name="Stajich J.E."/>
            <person name="Selbmann L."/>
        </authorList>
    </citation>
    <scope>NUCLEOTIDE SEQUENCE</scope>
    <source>
        <strain evidence="1">CCFEE 5737</strain>
    </source>
</reference>
<dbReference type="EMBL" id="JAWDJW010005177">
    <property type="protein sequence ID" value="KAK3069048.1"/>
    <property type="molecule type" value="Genomic_DNA"/>
</dbReference>
<organism evidence="1 2">
    <name type="scientific">Coniosporium uncinatum</name>
    <dbReference type="NCBI Taxonomy" id="93489"/>
    <lineage>
        <taxon>Eukaryota</taxon>
        <taxon>Fungi</taxon>
        <taxon>Dikarya</taxon>
        <taxon>Ascomycota</taxon>
        <taxon>Pezizomycotina</taxon>
        <taxon>Dothideomycetes</taxon>
        <taxon>Dothideomycetes incertae sedis</taxon>
        <taxon>Coniosporium</taxon>
    </lineage>
</organism>
<comment type="caution">
    <text evidence="1">The sequence shown here is derived from an EMBL/GenBank/DDBJ whole genome shotgun (WGS) entry which is preliminary data.</text>
</comment>
<evidence type="ECO:0000313" key="1">
    <source>
        <dbReference type="EMBL" id="KAK3069048.1"/>
    </source>
</evidence>
<dbReference type="Proteomes" id="UP001186974">
    <property type="component" value="Unassembled WGS sequence"/>
</dbReference>
<sequence length="163" mass="18183">MPRVLSYTPSWLSRPSPGSDLFTPKTKARNATNGSRDTTQYEGFRRTIAVRGTEIFLADGNELRWADLVLLKEQAEKQGRPTGRSFYGTSQATGSIEELGDSYKVLKTSVHEPITQLVLSPNEDYLAVATSHTIHIILLPDSLDFTKEDYGVLRPKTWQLGPT</sequence>
<gene>
    <name evidence="1" type="ORF">LTS18_000441</name>
</gene>
<name>A0ACC3DFN9_9PEZI</name>
<proteinExistence type="predicted"/>
<evidence type="ECO:0000313" key="2">
    <source>
        <dbReference type="Proteomes" id="UP001186974"/>
    </source>
</evidence>